<sequence length="167" mass="19757">MFKILISNYILPEIRNFRTLIFEQVLPFLENYDVEVEWLIYMPDKIKPNSRENEKYKVLDFHDYDNAIDLVRDVKPDIIYAAAYPTSPDIALRLAGEHFKIPVVADVANEVVMEDRLGKMIGANISRFFQNSVSTDTNENQKQFMRRGRFWIQKYLFLLRTQLAVKM</sequence>
<accession>A0A382M793</accession>
<feature type="non-terminal residue" evidence="1">
    <location>
        <position position="167"/>
    </location>
</feature>
<dbReference type="EMBL" id="UINC01090898">
    <property type="protein sequence ID" value="SVC43232.1"/>
    <property type="molecule type" value="Genomic_DNA"/>
</dbReference>
<evidence type="ECO:0000313" key="1">
    <source>
        <dbReference type="EMBL" id="SVC43232.1"/>
    </source>
</evidence>
<proteinExistence type="predicted"/>
<gene>
    <name evidence="1" type="ORF">METZ01_LOCUS296086</name>
</gene>
<organism evidence="1">
    <name type="scientific">marine metagenome</name>
    <dbReference type="NCBI Taxonomy" id="408172"/>
    <lineage>
        <taxon>unclassified sequences</taxon>
        <taxon>metagenomes</taxon>
        <taxon>ecological metagenomes</taxon>
    </lineage>
</organism>
<evidence type="ECO:0008006" key="2">
    <source>
        <dbReference type="Google" id="ProtNLM"/>
    </source>
</evidence>
<protein>
    <recommendedName>
        <fullName evidence="2">Glycosyltransferase subfamily 4-like N-terminal domain-containing protein</fullName>
    </recommendedName>
</protein>
<reference evidence="1" key="1">
    <citation type="submission" date="2018-05" db="EMBL/GenBank/DDBJ databases">
        <authorList>
            <person name="Lanie J.A."/>
            <person name="Ng W.-L."/>
            <person name="Kazmierczak K.M."/>
            <person name="Andrzejewski T.M."/>
            <person name="Davidsen T.M."/>
            <person name="Wayne K.J."/>
            <person name="Tettelin H."/>
            <person name="Glass J.I."/>
            <person name="Rusch D."/>
            <person name="Podicherti R."/>
            <person name="Tsui H.-C.T."/>
            <person name="Winkler M.E."/>
        </authorList>
    </citation>
    <scope>NUCLEOTIDE SEQUENCE</scope>
</reference>
<dbReference type="AlphaFoldDB" id="A0A382M793"/>
<name>A0A382M793_9ZZZZ</name>